<dbReference type="EC" id="1.8.4.10" evidence="4"/>
<sequence>MIVTEKRVFTQEEIKALNKKYKNLNIHERIAELYNDFDQSEVMLTSSFAATSAFLLHLFSNIHKQQKVYFIDTGFHFPETLDYKKRLTKLYGLNVSSISAIKEEYEFTVQDETYKKNPEFCCSINKVKPLDIIKKKFNVWVSGLMEWQSDHRATLDIFEMRGEILKFYPLLDVSKQQRDAFIEEHQLPFHPLVAKGYNSIGCKHCTVPGEDRSGRWNNSPKTECGLHL</sequence>
<comment type="caution">
    <text evidence="6">The sequence shown here is derived from an EMBL/GenBank/DDBJ whole genome shotgun (WGS) entry which is preliminary data.</text>
</comment>
<dbReference type="PANTHER" id="PTHR46509">
    <property type="entry name" value="PHOSPHOADENOSINE PHOSPHOSULFATE REDUCTASE"/>
    <property type="match status" value="1"/>
</dbReference>
<feature type="binding site" evidence="4">
    <location>
        <position position="122"/>
    </location>
    <ligand>
        <name>[4Fe-4S] cluster</name>
        <dbReference type="ChEBI" id="CHEBI:49883"/>
    </ligand>
</feature>
<evidence type="ECO:0000256" key="2">
    <source>
        <dbReference type="ARBA" id="ARBA00023002"/>
    </source>
</evidence>
<evidence type="ECO:0000313" key="6">
    <source>
        <dbReference type="EMBL" id="MDG3586945.1"/>
    </source>
</evidence>
<evidence type="ECO:0000256" key="4">
    <source>
        <dbReference type="HAMAP-Rule" id="MF_00063"/>
    </source>
</evidence>
<keyword evidence="4" id="KW-0411">Iron-sulfur</keyword>
<comment type="similarity">
    <text evidence="1 4">Belongs to the PAPS reductase family. CysH subfamily.</text>
</comment>
<accession>A0ABT6FUN1</accession>
<dbReference type="EMBL" id="JAPMUA010000005">
    <property type="protein sequence ID" value="MDG3586945.1"/>
    <property type="molecule type" value="Genomic_DNA"/>
</dbReference>
<keyword evidence="4" id="KW-0479">Metal-binding</keyword>
<dbReference type="Proteomes" id="UP001153642">
    <property type="component" value="Unassembled WGS sequence"/>
</dbReference>
<dbReference type="InterPro" id="IPR014729">
    <property type="entry name" value="Rossmann-like_a/b/a_fold"/>
</dbReference>
<reference evidence="6" key="1">
    <citation type="submission" date="2022-11" db="EMBL/GenBank/DDBJ databases">
        <title>High-quality draft genome sequence of Galbibacter sp. strain CMA-7.</title>
        <authorList>
            <person name="Wei L."/>
            <person name="Dong C."/>
            <person name="Shao Z."/>
        </authorList>
    </citation>
    <scope>NUCLEOTIDE SEQUENCE</scope>
    <source>
        <strain evidence="6">CMA-7</strain>
    </source>
</reference>
<feature type="domain" description="Phosphoadenosine phosphosulphate reductase" evidence="5">
    <location>
        <begin position="42"/>
        <end position="208"/>
    </location>
</feature>
<keyword evidence="2 4" id="KW-0560">Oxidoreductase</keyword>
<keyword evidence="4" id="KW-0408">Iron</keyword>
<comment type="pathway">
    <text evidence="3 4">Sulfur metabolism; hydrogen sulfide biosynthesis; sulfite from sulfate.</text>
</comment>
<organism evidence="6 7">
    <name type="scientific">Galbibacter pacificus</name>
    <dbReference type="NCBI Taxonomy" id="2996052"/>
    <lineage>
        <taxon>Bacteria</taxon>
        <taxon>Pseudomonadati</taxon>
        <taxon>Bacteroidota</taxon>
        <taxon>Flavobacteriia</taxon>
        <taxon>Flavobacteriales</taxon>
        <taxon>Flavobacteriaceae</taxon>
        <taxon>Galbibacter</taxon>
    </lineage>
</organism>
<feature type="binding site" evidence="4">
    <location>
        <position position="121"/>
    </location>
    <ligand>
        <name>[4Fe-4S] cluster</name>
        <dbReference type="ChEBI" id="CHEBI:49883"/>
    </ligand>
</feature>
<comment type="function">
    <text evidence="4">Catalyzes the formation of sulfite from adenosine 5'-phosphosulfate (APS) using thioredoxin as an electron donor.</text>
</comment>
<evidence type="ECO:0000256" key="1">
    <source>
        <dbReference type="ARBA" id="ARBA00009732"/>
    </source>
</evidence>
<keyword evidence="7" id="KW-1185">Reference proteome</keyword>
<comment type="catalytic activity">
    <reaction evidence="4">
        <text>[thioredoxin]-disulfide + sulfite + AMP + 2 H(+) = adenosine 5'-phosphosulfate + [thioredoxin]-dithiol</text>
        <dbReference type="Rhea" id="RHEA:21976"/>
        <dbReference type="Rhea" id="RHEA-COMP:10698"/>
        <dbReference type="Rhea" id="RHEA-COMP:10700"/>
        <dbReference type="ChEBI" id="CHEBI:15378"/>
        <dbReference type="ChEBI" id="CHEBI:17359"/>
        <dbReference type="ChEBI" id="CHEBI:29950"/>
        <dbReference type="ChEBI" id="CHEBI:50058"/>
        <dbReference type="ChEBI" id="CHEBI:58243"/>
        <dbReference type="ChEBI" id="CHEBI:456215"/>
        <dbReference type="EC" id="1.8.4.10"/>
    </reaction>
</comment>
<feature type="active site" description="Nucleophile; cysteine thiosulfonate intermediate" evidence="4">
    <location>
        <position position="224"/>
    </location>
</feature>
<feature type="binding site" evidence="4">
    <location>
        <position position="202"/>
    </location>
    <ligand>
        <name>[4Fe-4S] cluster</name>
        <dbReference type="ChEBI" id="CHEBI:49883"/>
    </ligand>
</feature>
<feature type="binding site" evidence="4">
    <location>
        <position position="205"/>
    </location>
    <ligand>
        <name>[4Fe-4S] cluster</name>
        <dbReference type="ChEBI" id="CHEBI:49883"/>
    </ligand>
</feature>
<dbReference type="PANTHER" id="PTHR46509:SF1">
    <property type="entry name" value="PHOSPHOADENOSINE PHOSPHOSULFATE REDUCTASE"/>
    <property type="match status" value="1"/>
</dbReference>
<dbReference type="PIRSF" id="PIRSF000857">
    <property type="entry name" value="PAPS_reductase"/>
    <property type="match status" value="1"/>
</dbReference>
<evidence type="ECO:0000256" key="3">
    <source>
        <dbReference type="ARBA" id="ARBA00024327"/>
    </source>
</evidence>
<proteinExistence type="inferred from homology"/>
<dbReference type="GO" id="GO:0004604">
    <property type="term" value="F:phosphoadenylyl-sulfate reductase (thioredoxin) activity"/>
    <property type="evidence" value="ECO:0007669"/>
    <property type="project" value="UniProtKB-EC"/>
</dbReference>
<gene>
    <name evidence="4" type="primary">cysH</name>
    <name evidence="6" type="ORF">OSR52_13805</name>
</gene>
<keyword evidence="4" id="KW-0963">Cytoplasm</keyword>
<dbReference type="Pfam" id="PF01507">
    <property type="entry name" value="PAPS_reduct"/>
    <property type="match status" value="1"/>
</dbReference>
<dbReference type="SUPFAM" id="SSF52402">
    <property type="entry name" value="Adenine nucleotide alpha hydrolases-like"/>
    <property type="match status" value="1"/>
</dbReference>
<dbReference type="InterPro" id="IPR002500">
    <property type="entry name" value="PAPS_reduct_dom"/>
</dbReference>
<comment type="cofactor">
    <cofactor evidence="4">
        <name>[4Fe-4S] cluster</name>
        <dbReference type="ChEBI" id="CHEBI:49883"/>
    </cofactor>
    <text evidence="4">Binds 1 [4Fe-4S] cluster per subunit.</text>
</comment>
<dbReference type="RefSeq" id="WP_277900787.1">
    <property type="nucleotide sequence ID" value="NZ_JAPMUA010000005.1"/>
</dbReference>
<protein>
    <recommendedName>
        <fullName evidence="4">Adenosine 5'-phosphosulfate reductase</fullName>
        <shortName evidence="4">APS reductase</shortName>
        <ecNumber evidence="4">1.8.4.10</ecNumber>
    </recommendedName>
    <alternativeName>
        <fullName evidence="4">5'-adenylylsulfate reductase</fullName>
    </alternativeName>
    <alternativeName>
        <fullName evidence="4">Thioredoxin-dependent 5'-adenylylsulfate reductase</fullName>
    </alternativeName>
</protein>
<name>A0ABT6FUN1_9FLAO</name>
<comment type="subcellular location">
    <subcellularLocation>
        <location evidence="4">Cytoplasm</location>
    </subcellularLocation>
</comment>
<dbReference type="Gene3D" id="3.40.50.620">
    <property type="entry name" value="HUPs"/>
    <property type="match status" value="1"/>
</dbReference>
<dbReference type="InterPro" id="IPR004511">
    <property type="entry name" value="PAPS/APS_Rdtase"/>
</dbReference>
<evidence type="ECO:0000313" key="7">
    <source>
        <dbReference type="Proteomes" id="UP001153642"/>
    </source>
</evidence>
<evidence type="ECO:0000259" key="5">
    <source>
        <dbReference type="Pfam" id="PF01507"/>
    </source>
</evidence>
<dbReference type="HAMAP" id="MF_00063">
    <property type="entry name" value="CysH"/>
    <property type="match status" value="1"/>
</dbReference>
<dbReference type="NCBIfam" id="NF002537">
    <property type="entry name" value="PRK02090.1"/>
    <property type="match status" value="1"/>
</dbReference>